<feature type="transmembrane region" description="Helical" evidence="1">
    <location>
        <begin position="83"/>
        <end position="100"/>
    </location>
</feature>
<dbReference type="EMBL" id="CP144699">
    <property type="protein sequence ID" value="WVZ19503.1"/>
    <property type="molecule type" value="Genomic_DNA"/>
</dbReference>
<protein>
    <submittedName>
        <fullName evidence="2">Uncharacterized protein</fullName>
    </submittedName>
</protein>
<organism evidence="2 3">
    <name type="scientific">Vigna mungo</name>
    <name type="common">Black gram</name>
    <name type="synonym">Phaseolus mungo</name>
    <dbReference type="NCBI Taxonomy" id="3915"/>
    <lineage>
        <taxon>Eukaryota</taxon>
        <taxon>Viridiplantae</taxon>
        <taxon>Streptophyta</taxon>
        <taxon>Embryophyta</taxon>
        <taxon>Tracheophyta</taxon>
        <taxon>Spermatophyta</taxon>
        <taxon>Magnoliopsida</taxon>
        <taxon>eudicotyledons</taxon>
        <taxon>Gunneridae</taxon>
        <taxon>Pentapetalae</taxon>
        <taxon>rosids</taxon>
        <taxon>fabids</taxon>
        <taxon>Fabales</taxon>
        <taxon>Fabaceae</taxon>
        <taxon>Papilionoideae</taxon>
        <taxon>50 kb inversion clade</taxon>
        <taxon>NPAAA clade</taxon>
        <taxon>indigoferoid/millettioid clade</taxon>
        <taxon>Phaseoleae</taxon>
        <taxon>Vigna</taxon>
    </lineage>
</organism>
<dbReference type="Proteomes" id="UP001374535">
    <property type="component" value="Chromosome 2"/>
</dbReference>
<dbReference type="AlphaFoldDB" id="A0AAQ3S7R0"/>
<proteinExistence type="predicted"/>
<keyword evidence="3" id="KW-1185">Reference proteome</keyword>
<evidence type="ECO:0000313" key="3">
    <source>
        <dbReference type="Proteomes" id="UP001374535"/>
    </source>
</evidence>
<gene>
    <name evidence="2" type="ORF">V8G54_006825</name>
</gene>
<accession>A0AAQ3S7R0</accession>
<reference evidence="2 3" key="1">
    <citation type="journal article" date="2023" name="Life. Sci Alliance">
        <title>Evolutionary insights into 3D genome organization and epigenetic landscape of Vigna mungo.</title>
        <authorList>
            <person name="Junaid A."/>
            <person name="Singh B."/>
            <person name="Bhatia S."/>
        </authorList>
    </citation>
    <scope>NUCLEOTIDE SEQUENCE [LARGE SCALE GENOMIC DNA]</scope>
    <source>
        <strain evidence="2">Urdbean</strain>
    </source>
</reference>
<name>A0AAQ3S7R0_VIGMU</name>
<keyword evidence="1" id="KW-0472">Membrane</keyword>
<keyword evidence="1" id="KW-0812">Transmembrane</keyword>
<evidence type="ECO:0000256" key="1">
    <source>
        <dbReference type="SAM" id="Phobius"/>
    </source>
</evidence>
<keyword evidence="1" id="KW-1133">Transmembrane helix</keyword>
<evidence type="ECO:0000313" key="2">
    <source>
        <dbReference type="EMBL" id="WVZ19503.1"/>
    </source>
</evidence>
<sequence>MFQKRGRKEVSSESLSLFLPQTKFYTVNLFPPSQNLSLVAQEVTCFNKHAPPLSHFRTKFKDRMALAVAVSSQPPSASPSTKFNWYVILFLSFFVTMQILD</sequence>